<accession>A0ABQ7YGP9</accession>
<evidence type="ECO:0000313" key="3">
    <source>
        <dbReference type="Proteomes" id="UP000824890"/>
    </source>
</evidence>
<organism evidence="2 3">
    <name type="scientific">Brassica napus</name>
    <name type="common">Rape</name>
    <dbReference type="NCBI Taxonomy" id="3708"/>
    <lineage>
        <taxon>Eukaryota</taxon>
        <taxon>Viridiplantae</taxon>
        <taxon>Streptophyta</taxon>
        <taxon>Embryophyta</taxon>
        <taxon>Tracheophyta</taxon>
        <taxon>Spermatophyta</taxon>
        <taxon>Magnoliopsida</taxon>
        <taxon>eudicotyledons</taxon>
        <taxon>Gunneridae</taxon>
        <taxon>Pentapetalae</taxon>
        <taxon>rosids</taxon>
        <taxon>malvids</taxon>
        <taxon>Brassicales</taxon>
        <taxon>Brassicaceae</taxon>
        <taxon>Brassiceae</taxon>
        <taxon>Brassica</taxon>
    </lineage>
</organism>
<dbReference type="EMBL" id="JAGKQM010000017">
    <property type="protein sequence ID" value="KAH0867323.1"/>
    <property type="molecule type" value="Genomic_DNA"/>
</dbReference>
<evidence type="ECO:0000313" key="2">
    <source>
        <dbReference type="EMBL" id="KAH0867323.1"/>
    </source>
</evidence>
<gene>
    <name evidence="2" type="ORF">HID58_074345</name>
</gene>
<feature type="compositionally biased region" description="Polar residues" evidence="1">
    <location>
        <begin position="140"/>
        <end position="150"/>
    </location>
</feature>
<dbReference type="Proteomes" id="UP000824890">
    <property type="component" value="Unassembled WGS sequence"/>
</dbReference>
<keyword evidence="3" id="KW-1185">Reference proteome</keyword>
<name>A0ABQ7YGP9_BRANA</name>
<feature type="compositionally biased region" description="Basic and acidic residues" evidence="1">
    <location>
        <begin position="1"/>
        <end position="18"/>
    </location>
</feature>
<proteinExistence type="predicted"/>
<evidence type="ECO:0000256" key="1">
    <source>
        <dbReference type="SAM" id="MobiDB-lite"/>
    </source>
</evidence>
<sequence length="150" mass="16500">MAADGDKDKDKDKDKHYGVDGSSRCRLPSSSGSVFVLASYIDHSNSRRPSLSWCSGSLSHLGQISTPRWVVRFGASLPPYHLCHASRWLKGRVEISGFWPLLGNSIESSFSLPRASAAMGSPDVFPASHATEVKRRRNNARQSGETFYSE</sequence>
<protein>
    <submittedName>
        <fullName evidence="2">Uncharacterized protein</fullName>
    </submittedName>
</protein>
<feature type="region of interest" description="Disordered" evidence="1">
    <location>
        <begin position="1"/>
        <end position="29"/>
    </location>
</feature>
<feature type="region of interest" description="Disordered" evidence="1">
    <location>
        <begin position="127"/>
        <end position="150"/>
    </location>
</feature>
<reference evidence="2 3" key="1">
    <citation type="submission" date="2021-05" db="EMBL/GenBank/DDBJ databases">
        <title>Genome Assembly of Synthetic Allotetraploid Brassica napus Reveals Homoeologous Exchanges between Subgenomes.</title>
        <authorList>
            <person name="Davis J.T."/>
        </authorList>
    </citation>
    <scope>NUCLEOTIDE SEQUENCE [LARGE SCALE GENOMIC DNA]</scope>
    <source>
        <strain evidence="3">cv. Da-Ae</strain>
        <tissue evidence="2">Seedling</tissue>
    </source>
</reference>
<comment type="caution">
    <text evidence="2">The sequence shown here is derived from an EMBL/GenBank/DDBJ whole genome shotgun (WGS) entry which is preliminary data.</text>
</comment>